<dbReference type="eggNOG" id="KOG1800">
    <property type="taxonomic scope" value="Eukaryota"/>
</dbReference>
<feature type="binding site" evidence="9">
    <location>
        <position position="55"/>
    </location>
    <ligand>
        <name>FAD</name>
        <dbReference type="ChEBI" id="CHEBI:57692"/>
    </ligand>
</feature>
<dbReference type="GeneID" id="11470188"/>
<accession>G8JSE2</accession>
<evidence type="ECO:0000256" key="2">
    <source>
        <dbReference type="ARBA" id="ARBA00008312"/>
    </source>
</evidence>
<dbReference type="FunCoup" id="G8JSE2">
    <property type="interactions" value="534"/>
</dbReference>
<feature type="binding site" evidence="10">
    <location>
        <position position="412"/>
    </location>
    <ligand>
        <name>NADP(+)</name>
        <dbReference type="ChEBI" id="CHEBI:58349"/>
    </ligand>
</feature>
<sequence length="493" mass="56069">MLIAKRLIHVKSNRSSVSIVGSGPSGFYTAYHLLNKSRIPLDITIWEKLPTPFGLSRYGVAPDHPEVKNCEKTFTAIANKFSGNVDPKMHSFRFIGNVTVGKDVPLKSLLDNQDVVVLSYGCGADKKLRIPGEEGTRGVFTSRQFVNWYNGHPEFSDNAILNEFDWSNVRKVGIIGNGNVSLDIARLLVSAQVGEIWNKTDINPNALRLLRTAPIEDVRLIARRDFLHSKFTNKELREIWELERYGIQGLIEERYFNPSRWDLSTADRGLKRRIQMCEEYMKPFHERKGKSYTKYPPPAEGYSKRVVFDYLKSPIRINKDQHGVIKSITVCKNSLTPTKKVFHHIEDTIEYDVDLLITSLGYRGEMLPEFTDLNIKFDNNRIVNDRGQVLDTTSNPISGLFTSGWINKGSTGVIMNTMNNSFEVGDNIINYLTELPTTLHKLRTPDDIVLCGTKATTWSDWLKMDSVEKERAINGQPRQKLLTVAEMLSHVCK</sequence>
<feature type="binding site" evidence="9">
    <location>
        <position position="100"/>
    </location>
    <ligand>
        <name>FAD</name>
        <dbReference type="ChEBI" id="CHEBI:57692"/>
    </ligand>
</feature>
<dbReference type="EC" id="1.18.1.6" evidence="8"/>
<dbReference type="PANTHER" id="PTHR48467:SF1">
    <property type="entry name" value="GLUTAMATE SYNTHASE 1 [NADH], CHLOROPLASTIC-LIKE"/>
    <property type="match status" value="1"/>
</dbReference>
<evidence type="ECO:0000313" key="12">
    <source>
        <dbReference type="Proteomes" id="UP000006790"/>
    </source>
</evidence>
<evidence type="ECO:0000256" key="9">
    <source>
        <dbReference type="PIRSR" id="PIRSR000362-1"/>
    </source>
</evidence>
<dbReference type="RefSeq" id="XP_003646481.1">
    <property type="nucleotide sequence ID" value="XM_003646433.1"/>
</dbReference>
<dbReference type="PANTHER" id="PTHR48467">
    <property type="entry name" value="GLUTAMATE SYNTHASE 1 [NADH], CHLOROPLASTIC-LIKE"/>
    <property type="match status" value="1"/>
</dbReference>
<feature type="binding site" evidence="10">
    <location>
        <begin position="223"/>
        <end position="224"/>
    </location>
    <ligand>
        <name>NADP(+)</name>
        <dbReference type="ChEBI" id="CHEBI:58349"/>
    </ligand>
</feature>
<keyword evidence="5 8" id="KW-0521">NADP</keyword>
<dbReference type="Gene3D" id="3.40.50.720">
    <property type="entry name" value="NAD(P)-binding Rossmann-like Domain"/>
    <property type="match status" value="1"/>
</dbReference>
<dbReference type="SUPFAM" id="SSF51971">
    <property type="entry name" value="Nucleotide-binding domain"/>
    <property type="match status" value="1"/>
</dbReference>
<evidence type="ECO:0000256" key="3">
    <source>
        <dbReference type="ARBA" id="ARBA00022630"/>
    </source>
</evidence>
<evidence type="ECO:0000256" key="5">
    <source>
        <dbReference type="ARBA" id="ARBA00022857"/>
    </source>
</evidence>
<dbReference type="GO" id="GO:0005743">
    <property type="term" value="C:mitochondrial inner membrane"/>
    <property type="evidence" value="ECO:0007669"/>
    <property type="project" value="EnsemblFungi"/>
</dbReference>
<organism evidence="11 12">
    <name type="scientific">Eremothecium cymbalariae (strain CBS 270.75 / DBVPG 7215 / KCTC 17166 / NRRL Y-17582)</name>
    <name type="common">Yeast</name>
    <dbReference type="NCBI Taxonomy" id="931890"/>
    <lineage>
        <taxon>Eukaryota</taxon>
        <taxon>Fungi</taxon>
        <taxon>Dikarya</taxon>
        <taxon>Ascomycota</taxon>
        <taxon>Saccharomycotina</taxon>
        <taxon>Saccharomycetes</taxon>
        <taxon>Saccharomycetales</taxon>
        <taxon>Saccharomycetaceae</taxon>
        <taxon>Eremothecium</taxon>
    </lineage>
</organism>
<feature type="binding site" evidence="9">
    <location>
        <begin position="412"/>
        <end position="414"/>
    </location>
    <ligand>
        <name>FAD</name>
        <dbReference type="ChEBI" id="CHEBI:57692"/>
    </ligand>
</feature>
<dbReference type="Pfam" id="PF13450">
    <property type="entry name" value="NAD_binding_8"/>
    <property type="match status" value="1"/>
</dbReference>
<comment type="subcellular location">
    <subcellularLocation>
        <location evidence="8">Mitochondrion</location>
    </subcellularLocation>
</comment>
<proteinExistence type="inferred from homology"/>
<comment type="catalytic activity">
    <reaction evidence="7 8">
        <text>2 reduced [adrenodoxin] + NADP(+) + H(+) = 2 oxidized [adrenodoxin] + NADPH</text>
        <dbReference type="Rhea" id="RHEA:42312"/>
        <dbReference type="Rhea" id="RHEA-COMP:9998"/>
        <dbReference type="Rhea" id="RHEA-COMP:9999"/>
        <dbReference type="ChEBI" id="CHEBI:15378"/>
        <dbReference type="ChEBI" id="CHEBI:33737"/>
        <dbReference type="ChEBI" id="CHEBI:33738"/>
        <dbReference type="ChEBI" id="CHEBI:57783"/>
        <dbReference type="ChEBI" id="CHEBI:58349"/>
        <dbReference type="EC" id="1.18.1.6"/>
    </reaction>
</comment>
<feature type="binding site" evidence="10">
    <location>
        <begin position="177"/>
        <end position="180"/>
    </location>
    <ligand>
        <name>NADP(+)</name>
        <dbReference type="ChEBI" id="CHEBI:58349"/>
    </ligand>
</feature>
<dbReference type="HOGENOM" id="CLU_024722_3_1_1"/>
<feature type="binding site" evidence="10">
    <location>
        <position position="235"/>
    </location>
    <ligand>
        <name>NADP(+)</name>
        <dbReference type="ChEBI" id="CHEBI:58349"/>
    </ligand>
</feature>
<keyword evidence="3 8" id="KW-0285">Flavoprotein</keyword>
<keyword evidence="4 8" id="KW-0274">FAD</keyword>
<gene>
    <name evidence="11" type="ordered locus">Ecym_4641</name>
</gene>
<dbReference type="PRINTS" id="PR00419">
    <property type="entry name" value="ADXRDTASE"/>
</dbReference>
<dbReference type="Gene3D" id="3.50.50.60">
    <property type="entry name" value="FAD/NAD(P)-binding domain"/>
    <property type="match status" value="1"/>
</dbReference>
<dbReference type="PIRSF" id="PIRSF000362">
    <property type="entry name" value="FNR"/>
    <property type="match status" value="1"/>
</dbReference>
<keyword evidence="12" id="KW-1185">Reference proteome</keyword>
<dbReference type="KEGG" id="erc:Ecym_4641"/>
<dbReference type="AlphaFoldDB" id="G8JSE2"/>
<dbReference type="OrthoDB" id="333024at2759"/>
<dbReference type="EMBL" id="CP002500">
    <property type="protein sequence ID" value="AET39664.1"/>
    <property type="molecule type" value="Genomic_DNA"/>
</dbReference>
<name>G8JSE2_ERECY</name>
<dbReference type="STRING" id="931890.G8JSE2"/>
<feature type="binding site" evidence="9">
    <location>
        <position position="47"/>
    </location>
    <ligand>
        <name>FAD</name>
        <dbReference type="ChEBI" id="CHEBI:57692"/>
    </ligand>
</feature>
<keyword evidence="8" id="KW-0496">Mitochondrion</keyword>
<evidence type="ECO:0000256" key="4">
    <source>
        <dbReference type="ARBA" id="ARBA00022827"/>
    </source>
</evidence>
<dbReference type="InParanoid" id="G8JSE2"/>
<evidence type="ECO:0000256" key="6">
    <source>
        <dbReference type="ARBA" id="ARBA00023002"/>
    </source>
</evidence>
<evidence type="ECO:0000256" key="1">
    <source>
        <dbReference type="ARBA" id="ARBA00001974"/>
    </source>
</evidence>
<evidence type="ECO:0000313" key="11">
    <source>
        <dbReference type="EMBL" id="AET39664.1"/>
    </source>
</evidence>
<dbReference type="Proteomes" id="UP000006790">
    <property type="component" value="Chromosome 4"/>
</dbReference>
<feature type="binding site" evidence="9">
    <location>
        <position position="25"/>
    </location>
    <ligand>
        <name>FAD</name>
        <dbReference type="ChEBI" id="CHEBI:57692"/>
    </ligand>
</feature>
<dbReference type="InterPro" id="IPR021163">
    <property type="entry name" value="Ferredox_Rdtase_adrenod"/>
</dbReference>
<feature type="binding site" evidence="9">
    <location>
        <position position="405"/>
    </location>
    <ligand>
        <name>FAD</name>
        <dbReference type="ChEBI" id="CHEBI:57692"/>
    </ligand>
</feature>
<dbReference type="InterPro" id="IPR055275">
    <property type="entry name" value="Ferredox_Rdtase"/>
</dbReference>
<evidence type="ECO:0000256" key="7">
    <source>
        <dbReference type="ARBA" id="ARBA00048933"/>
    </source>
</evidence>
<comment type="similarity">
    <text evidence="2 8">Belongs to the ferredoxin--NADP reductase type 1 family.</text>
</comment>
<dbReference type="GO" id="GO:0006744">
    <property type="term" value="P:ubiquinone biosynthetic process"/>
    <property type="evidence" value="ECO:0007669"/>
    <property type="project" value="EnsemblFungi"/>
</dbReference>
<evidence type="ECO:0000256" key="8">
    <source>
        <dbReference type="PIRNR" id="PIRNR000362"/>
    </source>
</evidence>
<dbReference type="GO" id="GO:0006879">
    <property type="term" value="P:intracellular iron ion homeostasis"/>
    <property type="evidence" value="ECO:0007669"/>
    <property type="project" value="EnsemblFungi"/>
</dbReference>
<dbReference type="InterPro" id="IPR036188">
    <property type="entry name" value="FAD/NAD-bd_sf"/>
</dbReference>
<dbReference type="GO" id="GO:0004324">
    <property type="term" value="F:ferredoxin-NADP+ reductase activity"/>
    <property type="evidence" value="ECO:0007669"/>
    <property type="project" value="EnsemblFungi"/>
</dbReference>
<reference evidence="12" key="1">
    <citation type="journal article" date="2012" name="G3 (Bethesda)">
        <title>Pichia sorbitophila, an interspecies yeast hybrid reveals early steps of genome resolution following polyploidization.</title>
        <authorList>
            <person name="Leh Louis V."/>
            <person name="Despons L."/>
            <person name="Friedrich A."/>
            <person name="Martin T."/>
            <person name="Durrens P."/>
            <person name="Casaregola S."/>
            <person name="Neuveglise C."/>
            <person name="Fairhead C."/>
            <person name="Marck C."/>
            <person name="Cruz J.A."/>
            <person name="Straub M.L."/>
            <person name="Kugler V."/>
            <person name="Sacerdot C."/>
            <person name="Uzunov Z."/>
            <person name="Thierry A."/>
            <person name="Weiss S."/>
            <person name="Bleykasten C."/>
            <person name="De Montigny J."/>
            <person name="Jacques N."/>
            <person name="Jung P."/>
            <person name="Lemaire M."/>
            <person name="Mallet S."/>
            <person name="Morel G."/>
            <person name="Richard G.F."/>
            <person name="Sarkar A."/>
            <person name="Savel G."/>
            <person name="Schacherer J."/>
            <person name="Seret M.L."/>
            <person name="Talla E."/>
            <person name="Samson G."/>
            <person name="Jubin C."/>
            <person name="Poulain J."/>
            <person name="Vacherie B."/>
            <person name="Barbe V."/>
            <person name="Pelletier E."/>
            <person name="Sherman D.J."/>
            <person name="Westhof E."/>
            <person name="Weissenbach J."/>
            <person name="Baret P.V."/>
            <person name="Wincker P."/>
            <person name="Gaillardin C."/>
            <person name="Dujon B."/>
            <person name="Souciet J.L."/>
        </authorList>
    </citation>
    <scope>NUCLEOTIDE SEQUENCE [LARGE SCALE GENOMIC DNA]</scope>
    <source>
        <strain evidence="12">CBS 270.75 / DBVPG 7215 / KCTC 17166 / NRRL Y-17582</strain>
    </source>
</reference>
<dbReference type="OMA" id="RFNFIGN"/>
<comment type="cofactor">
    <cofactor evidence="1 8 9">
        <name>FAD</name>
        <dbReference type="ChEBI" id="CHEBI:57692"/>
    </cofactor>
</comment>
<evidence type="ECO:0000256" key="10">
    <source>
        <dbReference type="PIRSR" id="PIRSR000362-2"/>
    </source>
</evidence>
<protein>
    <recommendedName>
        <fullName evidence="8">NADPH:adrenodoxin oxidoreductase, mitochondrial</fullName>
        <ecNumber evidence="8">1.18.1.6</ecNumber>
    </recommendedName>
</protein>
<keyword evidence="6 8" id="KW-0560">Oxidoreductase</keyword>